<evidence type="ECO:0000256" key="5">
    <source>
        <dbReference type="ARBA" id="ARBA00022692"/>
    </source>
</evidence>
<dbReference type="SUPFAM" id="SSF118215">
    <property type="entry name" value="Proton glutamate symport protein"/>
    <property type="match status" value="1"/>
</dbReference>
<dbReference type="PANTHER" id="PTHR42865">
    <property type="entry name" value="PROTON/GLUTAMATE-ASPARTATE SYMPORTER"/>
    <property type="match status" value="1"/>
</dbReference>
<feature type="transmembrane region" description="Helical" evidence="9">
    <location>
        <begin position="46"/>
        <end position="65"/>
    </location>
</feature>
<feature type="transmembrane region" description="Helical" evidence="9">
    <location>
        <begin position="265"/>
        <end position="293"/>
    </location>
</feature>
<evidence type="ECO:0000256" key="8">
    <source>
        <dbReference type="ARBA" id="ARBA00031293"/>
    </source>
</evidence>
<evidence type="ECO:0000256" key="1">
    <source>
        <dbReference type="ARBA" id="ARBA00004141"/>
    </source>
</evidence>
<accession>A0ABY7JU98</accession>
<evidence type="ECO:0000313" key="11">
    <source>
        <dbReference type="Proteomes" id="UP001164187"/>
    </source>
</evidence>
<dbReference type="Gene3D" id="1.10.3860.10">
    <property type="entry name" value="Sodium:dicarboxylate symporter"/>
    <property type="match status" value="1"/>
</dbReference>
<evidence type="ECO:0000256" key="6">
    <source>
        <dbReference type="ARBA" id="ARBA00022989"/>
    </source>
</evidence>
<dbReference type="InterPro" id="IPR001991">
    <property type="entry name" value="Na-dicarboxylate_symporter"/>
</dbReference>
<feature type="transmembrane region" description="Helical" evidence="9">
    <location>
        <begin position="233"/>
        <end position="253"/>
    </location>
</feature>
<feature type="transmembrane region" description="Helical" evidence="9">
    <location>
        <begin position="16"/>
        <end position="34"/>
    </location>
</feature>
<dbReference type="EMBL" id="CP114052">
    <property type="protein sequence ID" value="WAW15663.1"/>
    <property type="molecule type" value="Genomic_DNA"/>
</dbReference>
<dbReference type="InterPro" id="IPR036458">
    <property type="entry name" value="Na:dicarbo_symporter_sf"/>
</dbReference>
<feature type="transmembrane region" description="Helical" evidence="9">
    <location>
        <begin position="85"/>
        <end position="112"/>
    </location>
</feature>
<comment type="subcellular location">
    <subcellularLocation>
        <location evidence="1">Membrane</location>
        <topology evidence="1">Multi-pass membrane protein</topology>
    </subcellularLocation>
</comment>
<name>A0ABY7JU98_9FIRM</name>
<keyword evidence="11" id="KW-1185">Reference proteome</keyword>
<keyword evidence="6 9" id="KW-1133">Transmembrane helix</keyword>
<keyword evidence="7 9" id="KW-0472">Membrane</keyword>
<feature type="transmembrane region" description="Helical" evidence="9">
    <location>
        <begin position="376"/>
        <end position="396"/>
    </location>
</feature>
<evidence type="ECO:0000256" key="9">
    <source>
        <dbReference type="SAM" id="Phobius"/>
    </source>
</evidence>
<dbReference type="PRINTS" id="PR00173">
    <property type="entry name" value="EDTRNSPORT"/>
</dbReference>
<dbReference type="Proteomes" id="UP001164187">
    <property type="component" value="Chromosome"/>
</dbReference>
<evidence type="ECO:0000256" key="2">
    <source>
        <dbReference type="ARBA" id="ARBA00006148"/>
    </source>
</evidence>
<keyword evidence="5 9" id="KW-0812">Transmembrane</keyword>
<gene>
    <name evidence="10" type="ORF">O0R46_04235</name>
</gene>
<dbReference type="Pfam" id="PF00375">
    <property type="entry name" value="SDF"/>
    <property type="match status" value="1"/>
</dbReference>
<feature type="transmembrane region" description="Helical" evidence="9">
    <location>
        <begin position="194"/>
        <end position="213"/>
    </location>
</feature>
<feature type="transmembrane region" description="Helical" evidence="9">
    <location>
        <begin position="341"/>
        <end position="370"/>
    </location>
</feature>
<keyword evidence="4" id="KW-0813">Transport</keyword>
<reference evidence="10" key="1">
    <citation type="submission" date="2022-12" db="EMBL/GenBank/DDBJ databases">
        <title>Peptostreptococcus.</title>
        <authorList>
            <person name="Lee S.H."/>
        </authorList>
    </citation>
    <scope>NUCLEOTIDE SEQUENCE</scope>
    <source>
        <strain evidence="10">CBA3647</strain>
    </source>
</reference>
<comment type="similarity">
    <text evidence="2">Belongs to the dicarboxylate/amino acid:cation symporter (DAACS) (TC 2.A.23) family.</text>
</comment>
<protein>
    <recommendedName>
        <fullName evidence="3">L-cystine uptake protein TcyP</fullName>
    </recommendedName>
    <alternativeName>
        <fullName evidence="8">Transporter of cystine TcyP</fullName>
    </alternativeName>
</protein>
<proteinExistence type="inferred from homology"/>
<evidence type="ECO:0000256" key="3">
    <source>
        <dbReference type="ARBA" id="ARBA00022031"/>
    </source>
</evidence>
<dbReference type="RefSeq" id="WP_269312340.1">
    <property type="nucleotide sequence ID" value="NZ_CP114052.1"/>
</dbReference>
<organism evidence="10 11">
    <name type="scientific">Peptostreptococcus equinus</name>
    <dbReference type="NCBI Taxonomy" id="3003601"/>
    <lineage>
        <taxon>Bacteria</taxon>
        <taxon>Bacillati</taxon>
        <taxon>Bacillota</taxon>
        <taxon>Clostridia</taxon>
        <taxon>Peptostreptococcales</taxon>
        <taxon>Peptostreptococcaceae</taxon>
        <taxon>Peptostreptococcus</taxon>
    </lineage>
</organism>
<dbReference type="PANTHER" id="PTHR42865:SF5">
    <property type="entry name" value="L-CYSTINE TRANSPORTER TCYP"/>
    <property type="match status" value="1"/>
</dbReference>
<feature type="transmembrane region" description="Helical" evidence="9">
    <location>
        <begin position="124"/>
        <end position="146"/>
    </location>
</feature>
<evidence type="ECO:0000313" key="10">
    <source>
        <dbReference type="EMBL" id="WAW15663.1"/>
    </source>
</evidence>
<evidence type="ECO:0000256" key="7">
    <source>
        <dbReference type="ARBA" id="ARBA00023136"/>
    </source>
</evidence>
<evidence type="ECO:0000256" key="4">
    <source>
        <dbReference type="ARBA" id="ARBA00022448"/>
    </source>
</evidence>
<sequence>MISNQFFTGFLKMSHVATFVSIILLIIAILAMYWTGRKKVNFSSRMLISLFLGLSIGIFVELIFAKSANYINIGREEISLWYSLLGSTFVSLIQMMAIPVVFFSIFFVIVDFKGNKLGAFTRKTLFLLLGTTSIAAMVGIIITNLFGLSHSSFAGIIEKETSDKIQGLTTQNFPTFALNLIPNNITLTFSSNSAIISTVIIAILFAIATRFLITQKNEGVIKLVEILHSIKDVINTTLLFIIDFMPYAVIALVSKTIISNGLESIISMATFIGALYTAVIVMLVIYIPILLLAGVNPFIFYKKAYPTMVFAFSSRSSVGTMPFTIETLESKMGVSSKTANFVASVGTSVGMNGCAGVFPSMLAVIVAGAAGVNLNISFYFLVVIVVTLGSIGIAGVPGTATVAATVTLNGVGLGKYFDKVALVFGIDPLIDMGRTMLNVTGSMVSAVVVDRLESTMNMDKFNNKIS</sequence>